<evidence type="ECO:0000313" key="2">
    <source>
        <dbReference type="Proteomes" id="UP001213907"/>
    </source>
</evidence>
<proteinExistence type="predicted"/>
<dbReference type="EMBL" id="CP113162">
    <property type="protein sequence ID" value="WEF50261.1"/>
    <property type="molecule type" value="Genomic_DNA"/>
</dbReference>
<dbReference type="Proteomes" id="UP001213907">
    <property type="component" value="Chromosome"/>
</dbReference>
<accession>A0ABY8BLC0</accession>
<organism evidence="1 2">
    <name type="scientific">Afipia carboxydohydrogena</name>
    <name type="common">Pseudomonas carboxydohydrogena</name>
    <dbReference type="NCBI Taxonomy" id="290"/>
    <lineage>
        <taxon>Bacteria</taxon>
        <taxon>Pseudomonadati</taxon>
        <taxon>Pseudomonadota</taxon>
        <taxon>Alphaproteobacteria</taxon>
        <taxon>Hyphomicrobiales</taxon>
        <taxon>Nitrobacteraceae</taxon>
        <taxon>Afipia</taxon>
    </lineage>
</organism>
<reference evidence="1 2" key="1">
    <citation type="submission" date="2022-11" db="EMBL/GenBank/DDBJ databases">
        <authorList>
            <person name="Siebert D."/>
            <person name="Busche T."/>
            <person name="Saydam E."/>
            <person name="Kalinowski J."/>
            <person name="Ruckert C."/>
            <person name="Blombach B."/>
        </authorList>
    </citation>
    <scope>NUCLEOTIDE SEQUENCE [LARGE SCALE GENOMIC DNA]</scope>
    <source>
        <strain evidence="1 2">DSM 1083</strain>
    </source>
</reference>
<gene>
    <name evidence="1" type="ORF">AFIC_001791</name>
</gene>
<evidence type="ECO:0000313" key="1">
    <source>
        <dbReference type="EMBL" id="WEF50261.1"/>
    </source>
</evidence>
<protein>
    <submittedName>
        <fullName evidence="1">Uncharacterized protein</fullName>
    </submittedName>
</protein>
<keyword evidence="2" id="KW-1185">Reference proteome</keyword>
<name>A0ABY8BLC0_AFICR</name>
<sequence length="100" mass="10405">MNSAAAKDSALPSPAVWFEERRSTGLGERLCSSHAGLWPFWMVGVGDQTCQRSPEFTIAPAAGVYGIAEGVPATLSGFDPVDGRFHTNGAILVGNGPNAT</sequence>